<evidence type="ECO:0000313" key="5">
    <source>
        <dbReference type="EMBL" id="OGG61864.1"/>
    </source>
</evidence>
<dbReference type="GO" id="GO:0046872">
    <property type="term" value="F:metal ion binding"/>
    <property type="evidence" value="ECO:0007669"/>
    <property type="project" value="InterPro"/>
</dbReference>
<evidence type="ECO:0000313" key="6">
    <source>
        <dbReference type="Proteomes" id="UP000176511"/>
    </source>
</evidence>
<name>A0A1F6DKC1_9BACT</name>
<reference evidence="5 6" key="1">
    <citation type="journal article" date="2016" name="Nat. Commun.">
        <title>Thousands of microbial genomes shed light on interconnected biogeochemical processes in an aquifer system.</title>
        <authorList>
            <person name="Anantharaman K."/>
            <person name="Brown C.T."/>
            <person name="Hug L.A."/>
            <person name="Sharon I."/>
            <person name="Castelle C.J."/>
            <person name="Probst A.J."/>
            <person name="Thomas B.C."/>
            <person name="Singh A."/>
            <person name="Wilkins M.J."/>
            <person name="Karaoz U."/>
            <person name="Brodie E.L."/>
            <person name="Williams K.H."/>
            <person name="Hubbard S.S."/>
            <person name="Banfield J.F."/>
        </authorList>
    </citation>
    <scope>NUCLEOTIDE SEQUENCE [LARGE SCALE GENOMIC DNA]</scope>
</reference>
<evidence type="ECO:0000256" key="4">
    <source>
        <dbReference type="RuleBase" id="RU003512"/>
    </source>
</evidence>
<evidence type="ECO:0000256" key="2">
    <source>
        <dbReference type="ARBA" id="ARBA00022448"/>
    </source>
</evidence>
<dbReference type="Gene3D" id="3.40.50.1980">
    <property type="entry name" value="Nitrogenase molybdenum iron protein domain"/>
    <property type="match status" value="2"/>
</dbReference>
<dbReference type="InterPro" id="IPR006128">
    <property type="entry name" value="Lipoprotein_PsaA-like"/>
</dbReference>
<dbReference type="Proteomes" id="UP000176511">
    <property type="component" value="Unassembled WGS sequence"/>
</dbReference>
<dbReference type="GO" id="GO:0030001">
    <property type="term" value="P:metal ion transport"/>
    <property type="evidence" value="ECO:0007669"/>
    <property type="project" value="InterPro"/>
</dbReference>
<evidence type="ECO:0008006" key="7">
    <source>
        <dbReference type="Google" id="ProtNLM"/>
    </source>
</evidence>
<dbReference type="AlphaFoldDB" id="A0A1F6DKC1"/>
<accession>A0A1F6DKC1</accession>
<dbReference type="PANTHER" id="PTHR42953:SF3">
    <property type="entry name" value="HIGH-AFFINITY ZINC UPTAKE SYSTEM PROTEIN ZNUA"/>
    <property type="match status" value="1"/>
</dbReference>
<dbReference type="InterPro" id="IPR006127">
    <property type="entry name" value="ZnuA-like"/>
</dbReference>
<evidence type="ECO:0000256" key="1">
    <source>
        <dbReference type="ARBA" id="ARBA00011028"/>
    </source>
</evidence>
<dbReference type="PRINTS" id="PR00690">
    <property type="entry name" value="ADHESNFAMILY"/>
</dbReference>
<dbReference type="SUPFAM" id="SSF53807">
    <property type="entry name" value="Helical backbone' metal receptor"/>
    <property type="match status" value="1"/>
</dbReference>
<keyword evidence="2 4" id="KW-0813">Transport</keyword>
<comment type="similarity">
    <text evidence="1 4">Belongs to the bacterial solute-binding protein 9 family.</text>
</comment>
<gene>
    <name evidence="5" type="ORF">A3C87_00500</name>
</gene>
<evidence type="ECO:0000256" key="3">
    <source>
        <dbReference type="ARBA" id="ARBA00022729"/>
    </source>
</evidence>
<keyword evidence="3" id="KW-0732">Signal</keyword>
<dbReference type="STRING" id="1798491.A3C87_00500"/>
<protein>
    <recommendedName>
        <fullName evidence="7">ABC transporter substrate-binding protein</fullName>
    </recommendedName>
</protein>
<dbReference type="InterPro" id="IPR006129">
    <property type="entry name" value="AdhesinB"/>
</dbReference>
<dbReference type="EMBL" id="MFLE01000014">
    <property type="protein sequence ID" value="OGG61864.1"/>
    <property type="molecule type" value="Genomic_DNA"/>
</dbReference>
<dbReference type="InterPro" id="IPR050492">
    <property type="entry name" value="Bact_metal-bind_prot9"/>
</dbReference>
<dbReference type="GO" id="GO:0007155">
    <property type="term" value="P:cell adhesion"/>
    <property type="evidence" value="ECO:0007669"/>
    <property type="project" value="InterPro"/>
</dbReference>
<dbReference type="PANTHER" id="PTHR42953">
    <property type="entry name" value="HIGH-AFFINITY ZINC UPTAKE SYSTEM PROTEIN ZNUA-RELATED"/>
    <property type="match status" value="1"/>
</dbReference>
<proteinExistence type="inferred from homology"/>
<comment type="caution">
    <text evidence="5">The sequence shown here is derived from an EMBL/GenBank/DDBJ whole genome shotgun (WGS) entry which is preliminary data.</text>
</comment>
<dbReference type="Pfam" id="PF01297">
    <property type="entry name" value="ZnuA"/>
    <property type="match status" value="1"/>
</dbReference>
<dbReference type="PRINTS" id="PR00691">
    <property type="entry name" value="ADHESINB"/>
</dbReference>
<organism evidence="5 6">
    <name type="scientific">Candidatus Kaiserbacteria bacterium RIFCSPHIGHO2_02_FULL_49_34</name>
    <dbReference type="NCBI Taxonomy" id="1798491"/>
    <lineage>
        <taxon>Bacteria</taxon>
        <taxon>Candidatus Kaiseribacteriota</taxon>
    </lineage>
</organism>
<sequence length="316" mass="34172">MLESVHMKFKISIALITVAGVLALLFALSTLKKNGGATEVAASFYPIAFLAERVAGDSVTVFSVTPFDTEPHDYELTPSMALRLSNAALFIHTGAHLEPWANTVITTRNTQELPSLTLLTEENALLHGEDTETDTRGDDGSEFDPHFWLSPLRAIAAADQIAFTLAHVYPEDEAVFTANAHALTTTLKKLDAAYRTELASCTSRILVTDHDAFGYLAADYGLTVHAIRGISPDEEPSIATLAAITELVRTNNIKTIFTEELVSPTIAQTIARETGAHVALLSTIEGLTEDDIKNGNDYISKLRGNLTTLKKSLACN</sequence>